<dbReference type="PRINTS" id="PR00081">
    <property type="entry name" value="GDHRDH"/>
</dbReference>
<reference evidence="14" key="1">
    <citation type="submission" date="2023-03" db="EMBL/GenBank/DDBJ databases">
        <title>Mating type loci evolution in Malassezia.</title>
        <authorList>
            <person name="Coelho M.A."/>
        </authorList>
    </citation>
    <scope>NUCLEOTIDE SEQUENCE</scope>
    <source>
        <strain evidence="14">CBS 9431</strain>
    </source>
</reference>
<evidence type="ECO:0000256" key="2">
    <source>
        <dbReference type="ARBA" id="ARBA00004760"/>
    </source>
</evidence>
<dbReference type="Pfam" id="PF00106">
    <property type="entry name" value="adh_short"/>
    <property type="match status" value="1"/>
</dbReference>
<keyword evidence="7" id="KW-0560">Oxidoreductase</keyword>
<accession>A0AAF0EYH8</accession>
<dbReference type="InterPro" id="IPR045022">
    <property type="entry name" value="KDSR-like"/>
</dbReference>
<dbReference type="InterPro" id="IPR057326">
    <property type="entry name" value="KR_dom"/>
</dbReference>
<dbReference type="GeneID" id="85226024"/>
<dbReference type="PANTHER" id="PTHR43550">
    <property type="entry name" value="3-KETODIHYDROSPHINGOSINE REDUCTASE"/>
    <property type="match status" value="1"/>
</dbReference>
<protein>
    <recommendedName>
        <fullName evidence="9">3-dehydrosphinganine reductase</fullName>
        <ecNumber evidence="9">1.1.1.102</ecNumber>
    </recommendedName>
</protein>
<comment type="subcellular location">
    <subcellularLocation>
        <location evidence="1">Endoplasmic reticulum</location>
    </subcellularLocation>
</comment>
<evidence type="ECO:0000256" key="11">
    <source>
        <dbReference type="ARBA" id="ARBA00048930"/>
    </source>
</evidence>
<dbReference type="AlphaFoldDB" id="A0AAF0EYH8"/>
<comment type="catalytic activity">
    <reaction evidence="11">
        <text>sphinganine + NADP(+) = 3-oxosphinganine + NADPH + H(+)</text>
        <dbReference type="Rhea" id="RHEA:22640"/>
        <dbReference type="ChEBI" id="CHEBI:15378"/>
        <dbReference type="ChEBI" id="CHEBI:57783"/>
        <dbReference type="ChEBI" id="CHEBI:57817"/>
        <dbReference type="ChEBI" id="CHEBI:58299"/>
        <dbReference type="ChEBI" id="CHEBI:58349"/>
        <dbReference type="EC" id="1.1.1.102"/>
    </reaction>
    <physiologicalReaction direction="right-to-left" evidence="11">
        <dbReference type="Rhea" id="RHEA:22642"/>
    </physiologicalReaction>
</comment>
<evidence type="ECO:0000256" key="12">
    <source>
        <dbReference type="SAM" id="SignalP"/>
    </source>
</evidence>
<evidence type="ECO:0000256" key="7">
    <source>
        <dbReference type="ARBA" id="ARBA00023002"/>
    </source>
</evidence>
<evidence type="ECO:0000256" key="3">
    <source>
        <dbReference type="ARBA" id="ARBA00004991"/>
    </source>
</evidence>
<evidence type="ECO:0000256" key="5">
    <source>
        <dbReference type="ARBA" id="ARBA00022857"/>
    </source>
</evidence>
<dbReference type="GO" id="GO:0006666">
    <property type="term" value="P:3-keto-sphinganine metabolic process"/>
    <property type="evidence" value="ECO:0007669"/>
    <property type="project" value="InterPro"/>
</dbReference>
<keyword evidence="6" id="KW-0746">Sphingolipid metabolism</keyword>
<keyword evidence="4" id="KW-0256">Endoplasmic reticulum</keyword>
<evidence type="ECO:0000256" key="9">
    <source>
        <dbReference type="ARBA" id="ARBA00026112"/>
    </source>
</evidence>
<keyword evidence="8" id="KW-0443">Lipid metabolism</keyword>
<keyword evidence="5" id="KW-0521">NADP</keyword>
<keyword evidence="15" id="KW-1185">Reference proteome</keyword>
<feature type="domain" description="Ketoreductase" evidence="13">
    <location>
        <begin position="28"/>
        <end position="207"/>
    </location>
</feature>
<dbReference type="SMART" id="SM00822">
    <property type="entry name" value="PKS_KR"/>
    <property type="match status" value="1"/>
</dbReference>
<evidence type="ECO:0000256" key="4">
    <source>
        <dbReference type="ARBA" id="ARBA00022824"/>
    </source>
</evidence>
<dbReference type="FunFam" id="3.40.50.720:FF:000468">
    <property type="entry name" value="Short-chain dehydrogenase, putative"/>
    <property type="match status" value="1"/>
</dbReference>
<feature type="chain" id="PRO_5042042783" description="3-dehydrosphinganine reductase" evidence="12">
    <location>
        <begin position="21"/>
        <end position="312"/>
    </location>
</feature>
<feature type="signal peptide" evidence="12">
    <location>
        <begin position="1"/>
        <end position="20"/>
    </location>
</feature>
<evidence type="ECO:0000313" key="15">
    <source>
        <dbReference type="Proteomes" id="UP001217754"/>
    </source>
</evidence>
<gene>
    <name evidence="14" type="ORF">MJAP1_002373</name>
</gene>
<dbReference type="CDD" id="cd08939">
    <property type="entry name" value="KDSR-like_SDR_c"/>
    <property type="match status" value="1"/>
</dbReference>
<comment type="function">
    <text evidence="10">Catalyzes the reduction of 3'-oxosphinganine (3-ketodihydrosphingosine/KDS) to sphinganine (dihydrosphingosine/DHS), the second step of de novo sphingolipid biosynthesis.</text>
</comment>
<dbReference type="InterPro" id="IPR002347">
    <property type="entry name" value="SDR_fam"/>
</dbReference>
<dbReference type="RefSeq" id="XP_060122293.1">
    <property type="nucleotide sequence ID" value="XM_060266310.1"/>
</dbReference>
<dbReference type="GO" id="GO:0047560">
    <property type="term" value="F:3-dehydrosphinganine reductase activity"/>
    <property type="evidence" value="ECO:0007669"/>
    <property type="project" value="UniProtKB-EC"/>
</dbReference>
<comment type="pathway">
    <text evidence="2">Lipid metabolism; sphingolipid metabolism.</text>
</comment>
<dbReference type="GO" id="GO:0030148">
    <property type="term" value="P:sphingolipid biosynthetic process"/>
    <property type="evidence" value="ECO:0007669"/>
    <property type="project" value="InterPro"/>
</dbReference>
<sequence>MWAILGLCVALVMGWSLLQSKSWTAKGKNVLITGGSQGLGLALAKRLASHGANVVICSRSEAKLQAATKEVETVRLNPGQTIAYVSADVSTFQGAAEALAKCPTTPDTVFCCAGGAKPGLFVEQTEADFQAAVRTDYFTALATAHASAKAMLASHVQGRIVLVSSVMGFMGLVGYSQYSPMKYAIRGLAECLRSEFGLYGLTVQTYFPATILSPGFDEENKTKPQVTKDIEGADDQKTPEQCAEHLERGVEAGHFSITDGLVGMFLRISSGGSAPGNGLLVDSLLFLPARLALLVWRRFVADRTVAQYRKPQ</sequence>
<evidence type="ECO:0000313" key="14">
    <source>
        <dbReference type="EMBL" id="WFD39396.1"/>
    </source>
</evidence>
<dbReference type="GO" id="GO:0005789">
    <property type="term" value="C:endoplasmic reticulum membrane"/>
    <property type="evidence" value="ECO:0007669"/>
    <property type="project" value="TreeGrafter"/>
</dbReference>
<comment type="pathway">
    <text evidence="3">Sphingolipid metabolism.</text>
</comment>
<dbReference type="InterPro" id="IPR036291">
    <property type="entry name" value="NAD(P)-bd_dom_sf"/>
</dbReference>
<name>A0AAF0EYH8_9BASI</name>
<proteinExistence type="predicted"/>
<dbReference type="Proteomes" id="UP001217754">
    <property type="component" value="Chromosome 4"/>
</dbReference>
<dbReference type="EC" id="1.1.1.102" evidence="9"/>
<dbReference type="PANTHER" id="PTHR43550:SF3">
    <property type="entry name" value="3-KETODIHYDROSPHINGOSINE REDUCTASE"/>
    <property type="match status" value="1"/>
</dbReference>
<evidence type="ECO:0000256" key="6">
    <source>
        <dbReference type="ARBA" id="ARBA00022919"/>
    </source>
</evidence>
<dbReference type="EMBL" id="CP119961">
    <property type="protein sequence ID" value="WFD39396.1"/>
    <property type="molecule type" value="Genomic_DNA"/>
</dbReference>
<dbReference type="Gene3D" id="3.40.50.720">
    <property type="entry name" value="NAD(P)-binding Rossmann-like Domain"/>
    <property type="match status" value="1"/>
</dbReference>
<evidence type="ECO:0000256" key="8">
    <source>
        <dbReference type="ARBA" id="ARBA00023098"/>
    </source>
</evidence>
<evidence type="ECO:0000256" key="1">
    <source>
        <dbReference type="ARBA" id="ARBA00004240"/>
    </source>
</evidence>
<evidence type="ECO:0000256" key="10">
    <source>
        <dbReference type="ARBA" id="ARBA00044737"/>
    </source>
</evidence>
<organism evidence="14 15">
    <name type="scientific">Malassezia japonica</name>
    <dbReference type="NCBI Taxonomy" id="223818"/>
    <lineage>
        <taxon>Eukaryota</taxon>
        <taxon>Fungi</taxon>
        <taxon>Dikarya</taxon>
        <taxon>Basidiomycota</taxon>
        <taxon>Ustilaginomycotina</taxon>
        <taxon>Malasseziomycetes</taxon>
        <taxon>Malasseziales</taxon>
        <taxon>Malasseziaceae</taxon>
        <taxon>Malassezia</taxon>
    </lineage>
</organism>
<keyword evidence="12" id="KW-0732">Signal</keyword>
<evidence type="ECO:0000259" key="13">
    <source>
        <dbReference type="SMART" id="SM00822"/>
    </source>
</evidence>
<dbReference type="SUPFAM" id="SSF51735">
    <property type="entry name" value="NAD(P)-binding Rossmann-fold domains"/>
    <property type="match status" value="1"/>
</dbReference>